<keyword evidence="2" id="KW-1185">Reference proteome</keyword>
<name>A0AAP0P837_9MAGN</name>
<sequence length="61" mass="6923">MRDDDTVFVAENLVRVLNKIGLIHLEIVLLEKPCFKCNKGLLECVVKFAAKSNVESNIYTQ</sequence>
<evidence type="ECO:0000313" key="1">
    <source>
        <dbReference type="EMBL" id="KAK9133464.1"/>
    </source>
</evidence>
<dbReference type="Proteomes" id="UP001419268">
    <property type="component" value="Unassembled WGS sequence"/>
</dbReference>
<dbReference type="AlphaFoldDB" id="A0AAP0P837"/>
<gene>
    <name evidence="1" type="ORF">Scep_012992</name>
</gene>
<dbReference type="EMBL" id="JBBNAG010000005">
    <property type="protein sequence ID" value="KAK9133464.1"/>
    <property type="molecule type" value="Genomic_DNA"/>
</dbReference>
<proteinExistence type="predicted"/>
<comment type="caution">
    <text evidence="1">The sequence shown here is derived from an EMBL/GenBank/DDBJ whole genome shotgun (WGS) entry which is preliminary data.</text>
</comment>
<protein>
    <submittedName>
        <fullName evidence="1">Uncharacterized protein</fullName>
    </submittedName>
</protein>
<reference evidence="1 2" key="1">
    <citation type="submission" date="2024-01" db="EMBL/GenBank/DDBJ databases">
        <title>Genome assemblies of Stephania.</title>
        <authorList>
            <person name="Yang L."/>
        </authorList>
    </citation>
    <scope>NUCLEOTIDE SEQUENCE [LARGE SCALE GENOMIC DNA]</scope>
    <source>
        <strain evidence="1">JXDWG</strain>
        <tissue evidence="1">Leaf</tissue>
    </source>
</reference>
<evidence type="ECO:0000313" key="2">
    <source>
        <dbReference type="Proteomes" id="UP001419268"/>
    </source>
</evidence>
<accession>A0AAP0P837</accession>
<organism evidence="1 2">
    <name type="scientific">Stephania cephalantha</name>
    <dbReference type="NCBI Taxonomy" id="152367"/>
    <lineage>
        <taxon>Eukaryota</taxon>
        <taxon>Viridiplantae</taxon>
        <taxon>Streptophyta</taxon>
        <taxon>Embryophyta</taxon>
        <taxon>Tracheophyta</taxon>
        <taxon>Spermatophyta</taxon>
        <taxon>Magnoliopsida</taxon>
        <taxon>Ranunculales</taxon>
        <taxon>Menispermaceae</taxon>
        <taxon>Menispermoideae</taxon>
        <taxon>Cissampelideae</taxon>
        <taxon>Stephania</taxon>
    </lineage>
</organism>